<accession>A0A4R7EP13</accession>
<proteinExistence type="predicted"/>
<evidence type="ECO:0000313" key="4">
    <source>
        <dbReference type="EMBL" id="TDS53817.1"/>
    </source>
</evidence>
<dbReference type="InterPro" id="IPR027385">
    <property type="entry name" value="Beta-barrel_OMP"/>
</dbReference>
<feature type="chain" id="PRO_5020423173" evidence="2">
    <location>
        <begin position="38"/>
        <end position="237"/>
    </location>
</feature>
<sequence length="237" mass="26361">MGTVYTFALVNYKMTKHMKKLVLSLMAVAAFGFTANAQEKEKPAFGFQENNVFLEGSFQISDMKVKPENEPDYKATVFQVSPKVGYMLNDKFAVGASLGFGKIGTDNEIFGGIFDEIDSDYIKTTYAGAFARYYFLELGKRFKTYTEVGIGYSQGIVNADLGEFKATGIKAGVDLGFNYFVTENLAIAFNLGNVFSYSNYNLKFEGEKQGTVSTTNANLNVFDNFFDNAKFGLVYKF</sequence>
<keyword evidence="1 2" id="KW-0732">Signal</keyword>
<feature type="signal peptide" evidence="2">
    <location>
        <begin position="1"/>
        <end position="37"/>
    </location>
</feature>
<organism evidence="4 5">
    <name type="scientific">Myroides indicus</name>
    <dbReference type="NCBI Taxonomy" id="1323422"/>
    <lineage>
        <taxon>Bacteria</taxon>
        <taxon>Pseudomonadati</taxon>
        <taxon>Bacteroidota</taxon>
        <taxon>Flavobacteriia</taxon>
        <taxon>Flavobacteriales</taxon>
        <taxon>Flavobacteriaceae</taxon>
        <taxon>Myroides</taxon>
    </lineage>
</organism>
<evidence type="ECO:0000313" key="5">
    <source>
        <dbReference type="Proteomes" id="UP000295215"/>
    </source>
</evidence>
<dbReference type="AlphaFoldDB" id="A0A4R7EP13"/>
<comment type="caution">
    <text evidence="4">The sequence shown here is derived from an EMBL/GenBank/DDBJ whole genome shotgun (WGS) entry which is preliminary data.</text>
</comment>
<feature type="domain" description="Outer membrane protein beta-barrel" evidence="3">
    <location>
        <begin position="27"/>
        <end position="221"/>
    </location>
</feature>
<name>A0A4R7EP13_9FLAO</name>
<dbReference type="Gene3D" id="2.40.160.20">
    <property type="match status" value="1"/>
</dbReference>
<dbReference type="Pfam" id="PF13505">
    <property type="entry name" value="OMP_b-brl"/>
    <property type="match status" value="1"/>
</dbReference>
<dbReference type="InterPro" id="IPR011250">
    <property type="entry name" value="OMP/PagP_B-barrel"/>
</dbReference>
<reference evidence="4 5" key="1">
    <citation type="submission" date="2019-03" db="EMBL/GenBank/DDBJ databases">
        <title>Genomic Encyclopedia of Archaeal and Bacterial Type Strains, Phase II (KMG-II): from individual species to whole genera.</title>
        <authorList>
            <person name="Goeker M."/>
        </authorList>
    </citation>
    <scope>NUCLEOTIDE SEQUENCE [LARGE SCALE GENOMIC DNA]</scope>
    <source>
        <strain evidence="4 5">DSM 28213</strain>
    </source>
</reference>
<dbReference type="Proteomes" id="UP000295215">
    <property type="component" value="Unassembled WGS sequence"/>
</dbReference>
<dbReference type="SUPFAM" id="SSF56925">
    <property type="entry name" value="OMPA-like"/>
    <property type="match status" value="1"/>
</dbReference>
<dbReference type="EMBL" id="SOAG01000027">
    <property type="protein sequence ID" value="TDS53817.1"/>
    <property type="molecule type" value="Genomic_DNA"/>
</dbReference>
<keyword evidence="5" id="KW-1185">Reference proteome</keyword>
<evidence type="ECO:0000256" key="2">
    <source>
        <dbReference type="SAM" id="SignalP"/>
    </source>
</evidence>
<protein>
    <submittedName>
        <fullName evidence="4">Outer membrane protein</fullName>
    </submittedName>
</protein>
<evidence type="ECO:0000259" key="3">
    <source>
        <dbReference type="Pfam" id="PF13505"/>
    </source>
</evidence>
<evidence type="ECO:0000256" key="1">
    <source>
        <dbReference type="ARBA" id="ARBA00022729"/>
    </source>
</evidence>
<gene>
    <name evidence="4" type="ORF">C8P70_12713</name>
</gene>